<dbReference type="CTD" id="51149"/>
<evidence type="ECO:0000313" key="4">
    <source>
        <dbReference type="RefSeq" id="XP_019516919.1"/>
    </source>
</evidence>
<dbReference type="GO" id="GO:0005634">
    <property type="term" value="C:nucleus"/>
    <property type="evidence" value="ECO:0007669"/>
    <property type="project" value="TreeGrafter"/>
</dbReference>
<dbReference type="GeneID" id="109392745"/>
<feature type="region of interest" description="Disordered" evidence="1">
    <location>
        <begin position="68"/>
        <end position="96"/>
    </location>
</feature>
<dbReference type="Pfam" id="PF15749">
    <property type="entry name" value="MRNIP"/>
    <property type="match status" value="1"/>
</dbReference>
<feature type="region of interest" description="Disordered" evidence="1">
    <location>
        <begin position="124"/>
        <end position="208"/>
    </location>
</feature>
<dbReference type="OrthoDB" id="5960226at2759"/>
<dbReference type="Proteomes" id="UP000694851">
    <property type="component" value="Unplaced"/>
</dbReference>
<evidence type="ECO:0000313" key="3">
    <source>
        <dbReference type="Proteomes" id="UP000694851"/>
    </source>
</evidence>
<dbReference type="InterPro" id="IPR032739">
    <property type="entry name" value="MRNIP"/>
</dbReference>
<accession>A0A8B7SVW3</accession>
<dbReference type="InterPro" id="IPR049472">
    <property type="entry name" value="MRNIP_N"/>
</dbReference>
<keyword evidence="3" id="KW-1185">Reference proteome</keyword>
<proteinExistence type="predicted"/>
<dbReference type="RefSeq" id="XP_019516919.1">
    <property type="nucleotide sequence ID" value="XM_019661374.1"/>
</dbReference>
<dbReference type="KEGG" id="hai:109392745"/>
<dbReference type="PANTHER" id="PTHR15863:SF2">
    <property type="entry name" value="MRN COMPLEX-INTERACTING PROTEIN"/>
    <property type="match status" value="1"/>
</dbReference>
<dbReference type="GO" id="GO:0003682">
    <property type="term" value="F:chromatin binding"/>
    <property type="evidence" value="ECO:0007669"/>
    <property type="project" value="TreeGrafter"/>
</dbReference>
<dbReference type="PANTHER" id="PTHR15863">
    <property type="entry name" value="MRN COMPLEX-INTERACTING PROTEIN"/>
    <property type="match status" value="1"/>
</dbReference>
<feature type="compositionally biased region" description="Basic and acidic residues" evidence="1">
    <location>
        <begin position="76"/>
        <end position="91"/>
    </location>
</feature>
<name>A0A8B7SVW3_HIPAR</name>
<feature type="region of interest" description="Disordered" evidence="1">
    <location>
        <begin position="224"/>
        <end position="305"/>
    </location>
</feature>
<feature type="domain" description="MRN complex-interacting protein N-terminal" evidence="2">
    <location>
        <begin position="9"/>
        <end position="106"/>
    </location>
</feature>
<evidence type="ECO:0000256" key="1">
    <source>
        <dbReference type="SAM" id="MobiDB-lite"/>
    </source>
</evidence>
<reference evidence="4" key="1">
    <citation type="submission" date="2025-08" db="UniProtKB">
        <authorList>
            <consortium name="RefSeq"/>
        </authorList>
    </citation>
    <scope>IDENTIFICATION</scope>
    <source>
        <tissue evidence="4">Muscle</tissue>
    </source>
</reference>
<sequence length="335" mass="37180">MAPSPQVRVLRCCCCRLFQTHQVGRAPAYPSSWLRDWAYGEGSGADCRRHVQKLNLLQGQVSEMSLRSLEEPVNANEEKDAAGPGHTEHVSLQEQLQPSENRWLKYLEKCSGELELEGAVCFNRRPSSTTEKPDPPFNSSLPRKRRWSQSTAQPLCSPDGQDSEDSEITLETQKGPTGLVGKVREGNSRDNWNTRELTGPWGKPPHPAQQVRATLSKWERFLLPPGNSSHVDTEPPIPLQRGLRPAGTVQAEQGTPRAQTPREESLSRSPGAPQLPRATHIPTSGPKRPFRETPEHLWGTGSRAEGGLLVRGAQESPLLRLCDLFNTGEDFDDNL</sequence>
<organism evidence="3 4">
    <name type="scientific">Hipposideros armiger</name>
    <name type="common">Great Himalayan leaf-nosed bat</name>
    <dbReference type="NCBI Taxonomy" id="186990"/>
    <lineage>
        <taxon>Eukaryota</taxon>
        <taxon>Metazoa</taxon>
        <taxon>Chordata</taxon>
        <taxon>Craniata</taxon>
        <taxon>Vertebrata</taxon>
        <taxon>Euteleostomi</taxon>
        <taxon>Mammalia</taxon>
        <taxon>Eutheria</taxon>
        <taxon>Laurasiatheria</taxon>
        <taxon>Chiroptera</taxon>
        <taxon>Yinpterochiroptera</taxon>
        <taxon>Rhinolophoidea</taxon>
        <taxon>Hipposideridae</taxon>
        <taxon>Hipposideros</taxon>
    </lineage>
</organism>
<protein>
    <submittedName>
        <fullName evidence="4">UPF0544 protein C5orf45 homolog</fullName>
    </submittedName>
</protein>
<gene>
    <name evidence="4" type="primary">MRNIP</name>
</gene>
<dbReference type="AlphaFoldDB" id="A0A8B7SVW3"/>
<evidence type="ECO:0000259" key="2">
    <source>
        <dbReference type="Pfam" id="PF15749"/>
    </source>
</evidence>
<dbReference type="GO" id="GO:0007095">
    <property type="term" value="P:mitotic G2 DNA damage checkpoint signaling"/>
    <property type="evidence" value="ECO:0007669"/>
    <property type="project" value="TreeGrafter"/>
</dbReference>